<evidence type="ECO:0000313" key="4">
    <source>
        <dbReference type="Proteomes" id="UP000824139"/>
    </source>
</evidence>
<dbReference type="CDD" id="cd00077">
    <property type="entry name" value="HDc"/>
    <property type="match status" value="1"/>
</dbReference>
<evidence type="ECO:0000259" key="1">
    <source>
        <dbReference type="PROSITE" id="PS50887"/>
    </source>
</evidence>
<dbReference type="SMART" id="SM00267">
    <property type="entry name" value="GGDEF"/>
    <property type="match status" value="1"/>
</dbReference>
<dbReference type="Pfam" id="PF13487">
    <property type="entry name" value="HD_5"/>
    <property type="match status" value="1"/>
</dbReference>
<dbReference type="GO" id="GO:0052621">
    <property type="term" value="F:diguanylate cyclase activity"/>
    <property type="evidence" value="ECO:0007669"/>
    <property type="project" value="TreeGrafter"/>
</dbReference>
<dbReference type="EMBL" id="DVJO01000096">
    <property type="protein sequence ID" value="HIS82849.1"/>
    <property type="molecule type" value="Genomic_DNA"/>
</dbReference>
<dbReference type="InterPro" id="IPR003607">
    <property type="entry name" value="HD/PDEase_dom"/>
</dbReference>
<feature type="domain" description="HD-GYP" evidence="2">
    <location>
        <begin position="440"/>
        <end position="634"/>
    </location>
</feature>
<dbReference type="NCBIfam" id="TIGR00254">
    <property type="entry name" value="GGDEF"/>
    <property type="match status" value="1"/>
</dbReference>
<dbReference type="CDD" id="cd01949">
    <property type="entry name" value="GGDEF"/>
    <property type="match status" value="1"/>
</dbReference>
<dbReference type="SUPFAM" id="SSF55073">
    <property type="entry name" value="Nucleotide cyclase"/>
    <property type="match status" value="1"/>
</dbReference>
<dbReference type="InterPro" id="IPR000160">
    <property type="entry name" value="GGDEF_dom"/>
</dbReference>
<dbReference type="PROSITE" id="PS50887">
    <property type="entry name" value="GGDEF"/>
    <property type="match status" value="1"/>
</dbReference>
<dbReference type="Pfam" id="PF13185">
    <property type="entry name" value="GAF_2"/>
    <property type="match status" value="1"/>
</dbReference>
<dbReference type="Pfam" id="PF00990">
    <property type="entry name" value="GGDEF"/>
    <property type="match status" value="1"/>
</dbReference>
<dbReference type="Proteomes" id="UP000824139">
    <property type="component" value="Unassembled WGS sequence"/>
</dbReference>
<comment type="caution">
    <text evidence="3">The sequence shown here is derived from an EMBL/GenBank/DDBJ whole genome shotgun (WGS) entry which is preliminary data.</text>
</comment>
<gene>
    <name evidence="3" type="ORF">IAD41_04510</name>
</gene>
<dbReference type="InterPro" id="IPR029016">
    <property type="entry name" value="GAF-like_dom_sf"/>
</dbReference>
<dbReference type="PROSITE" id="PS51832">
    <property type="entry name" value="HD_GYP"/>
    <property type="match status" value="1"/>
</dbReference>
<dbReference type="SUPFAM" id="SSF55781">
    <property type="entry name" value="GAF domain-like"/>
    <property type="match status" value="1"/>
</dbReference>
<dbReference type="SMART" id="SM00065">
    <property type="entry name" value="GAF"/>
    <property type="match status" value="1"/>
</dbReference>
<dbReference type="PANTHER" id="PTHR45138:SF9">
    <property type="entry name" value="DIGUANYLATE CYCLASE DGCM-RELATED"/>
    <property type="match status" value="1"/>
</dbReference>
<reference evidence="3" key="2">
    <citation type="journal article" date="2021" name="PeerJ">
        <title>Extensive microbial diversity within the chicken gut microbiome revealed by metagenomics and culture.</title>
        <authorList>
            <person name="Gilroy R."/>
            <person name="Ravi A."/>
            <person name="Getino M."/>
            <person name="Pursley I."/>
            <person name="Horton D.L."/>
            <person name="Alikhan N.F."/>
            <person name="Baker D."/>
            <person name="Gharbi K."/>
            <person name="Hall N."/>
            <person name="Watson M."/>
            <person name="Adriaenssens E.M."/>
            <person name="Foster-Nyarko E."/>
            <person name="Jarju S."/>
            <person name="Secka A."/>
            <person name="Antonio M."/>
            <person name="Oren A."/>
            <person name="Chaudhuri R.R."/>
            <person name="La Ragione R."/>
            <person name="Hildebrand F."/>
            <person name="Pallen M.J."/>
        </authorList>
    </citation>
    <scope>NUCLEOTIDE SEQUENCE</scope>
    <source>
        <strain evidence="3">CHK152-2994</strain>
    </source>
</reference>
<dbReference type="Gene3D" id="3.30.450.40">
    <property type="match status" value="1"/>
</dbReference>
<name>A0A9D1FW70_9BACT</name>
<dbReference type="Gene3D" id="3.30.70.270">
    <property type="match status" value="1"/>
</dbReference>
<dbReference type="InterPro" id="IPR050469">
    <property type="entry name" value="Diguanylate_Cyclase"/>
</dbReference>
<dbReference type="AlphaFoldDB" id="A0A9D1FW70"/>
<sequence>MNFFDKLREYRKTITEIENSVYGNKQDYLEIYERNLELEREIAARTQELNIANKRMLTLQHIWEMMNSSRPLESVLETIVNSLQGELGYLHSTILRKYEDEKGSYMSVIAEADNPLIKRVNGIIQIPMQMRRLNYFEDSIYGQALNEKRITTTKNIAQALKNIIPDMPKETFDKVMSGMRSKLLINIPLYTRNRQFGLFCVFSSRDELAESETDFLTIFAQQIEMAITIADLFQAVREQAVTDALTGLYNRRYFEEYISKEVTRSLRQKQPFSVIGLDLDFLKKINDEYGHAYGDLAIKTVADVLKKNARSIDVAARMGGEEFNILLPGIDSTGAMTAAERIRKAVEERELDTIGHITASIGVATFLEHSDSLDELLELTDQAMYQSKRNGRNQVTMAKPITETSWQEIAVNTFLDILSKHNVPIEQNLAEELTGKLKTIKEQSELPKEVLYTAADMLTKSYNPLHEQGSVKSKVLLAASLAKRFDLPKEEIDKLRIAVLLYDIGNIMLPKEILQKSTPLTEDERRHIQEHPIIAAREILKPISYIQEIIPIVEHHHENWDGTGYPGKIAKDEIPITSQIILIVDAYFALTEHRPYRAKLSPVEALIEIKKDTGKKWSEALVQEFVTLIGQDLN</sequence>
<dbReference type="FunFam" id="3.30.70.270:FF:000001">
    <property type="entry name" value="Diguanylate cyclase domain protein"/>
    <property type="match status" value="1"/>
</dbReference>
<dbReference type="InterPro" id="IPR029787">
    <property type="entry name" value="Nucleotide_cyclase"/>
</dbReference>
<dbReference type="Gene3D" id="1.10.3210.10">
    <property type="entry name" value="Hypothetical protein af1432"/>
    <property type="match status" value="1"/>
</dbReference>
<dbReference type="InterPro" id="IPR003018">
    <property type="entry name" value="GAF"/>
</dbReference>
<dbReference type="InterPro" id="IPR043128">
    <property type="entry name" value="Rev_trsase/Diguanyl_cyclase"/>
</dbReference>
<proteinExistence type="predicted"/>
<organism evidence="3 4">
    <name type="scientific">Candidatus Scatenecus faecavium</name>
    <dbReference type="NCBI Taxonomy" id="2840915"/>
    <lineage>
        <taxon>Bacteria</taxon>
        <taxon>Candidatus Scatenecus</taxon>
    </lineage>
</organism>
<feature type="domain" description="GGDEF" evidence="1">
    <location>
        <begin position="270"/>
        <end position="400"/>
    </location>
</feature>
<protein>
    <submittedName>
        <fullName evidence="3">Diguanylate cyclase</fullName>
    </submittedName>
</protein>
<dbReference type="InterPro" id="IPR037522">
    <property type="entry name" value="HD_GYP_dom"/>
</dbReference>
<evidence type="ECO:0000259" key="2">
    <source>
        <dbReference type="PROSITE" id="PS51832"/>
    </source>
</evidence>
<dbReference type="SUPFAM" id="SSF109604">
    <property type="entry name" value="HD-domain/PDEase-like"/>
    <property type="match status" value="1"/>
</dbReference>
<reference evidence="3" key="1">
    <citation type="submission" date="2020-10" db="EMBL/GenBank/DDBJ databases">
        <authorList>
            <person name="Gilroy R."/>
        </authorList>
    </citation>
    <scope>NUCLEOTIDE SEQUENCE</scope>
    <source>
        <strain evidence="3">CHK152-2994</strain>
    </source>
</reference>
<evidence type="ECO:0000313" key="3">
    <source>
        <dbReference type="EMBL" id="HIS82849.1"/>
    </source>
</evidence>
<dbReference type="PANTHER" id="PTHR45138">
    <property type="entry name" value="REGULATORY COMPONENTS OF SENSORY TRANSDUCTION SYSTEM"/>
    <property type="match status" value="1"/>
</dbReference>
<accession>A0A9D1FW70</accession>